<keyword evidence="1" id="KW-0732">Signal</keyword>
<name>A0A059DZH3_9PROT</name>
<dbReference type="InterPro" id="IPR036866">
    <property type="entry name" value="RibonucZ/Hydroxyglut_hydro"/>
</dbReference>
<protein>
    <submittedName>
        <fullName evidence="2">Uncharacterized protein</fullName>
    </submittedName>
</protein>
<dbReference type="eggNOG" id="COG1234">
    <property type="taxonomic scope" value="Bacteria"/>
</dbReference>
<reference evidence="2 3" key="1">
    <citation type="journal article" date="2014" name="Antonie Van Leeuwenhoek">
        <title>Hyphomonas beringensis sp. nov. and Hyphomonas chukchiensis sp. nov., isolated from surface seawater of the Bering Sea and Chukchi Sea.</title>
        <authorList>
            <person name="Li C."/>
            <person name="Lai Q."/>
            <person name="Li G."/>
            <person name="Dong C."/>
            <person name="Wang J."/>
            <person name="Liao Y."/>
            <person name="Shao Z."/>
        </authorList>
    </citation>
    <scope>NUCLEOTIDE SEQUENCE [LARGE SCALE GENOMIC DNA]</scope>
    <source>
        <strain evidence="2 3">22II1-22F38</strain>
    </source>
</reference>
<keyword evidence="3" id="KW-1185">Reference proteome</keyword>
<sequence>MIVRSLLAFAALVSAVACGSANDAPVAPPPELAIRSTDFALLPCSERLLPGKCVIVLAGGKRVMFGAPAGVTLDQSNADLRNLDAVMLLSLRGEDVEGLDELRNAAWRAGRESSLPVAGPSGTGEFAGILNRAYEVSDALIFVEERPAGGFDAALLAVLPGEGQAEATVFDTGDLRVRKFETGTDRATYIVDYAGHNLILSSCGGTPLQELSGGEFRVLDCESEWPLGAPEFVFRDGSSD</sequence>
<dbReference type="PATRIC" id="fig|1280948.3.peg.2359"/>
<evidence type="ECO:0000256" key="1">
    <source>
        <dbReference type="SAM" id="SignalP"/>
    </source>
</evidence>
<proteinExistence type="predicted"/>
<accession>A0A059DZH3</accession>
<evidence type="ECO:0000313" key="2">
    <source>
        <dbReference type="EMBL" id="KCZ59742.1"/>
    </source>
</evidence>
<comment type="caution">
    <text evidence="2">The sequence shown here is derived from an EMBL/GenBank/DDBJ whole genome shotgun (WGS) entry which is preliminary data.</text>
</comment>
<dbReference type="STRING" id="1280948.HY36_06335"/>
<gene>
    <name evidence="2" type="ORF">HY36_06335</name>
</gene>
<dbReference type="PROSITE" id="PS51257">
    <property type="entry name" value="PROKAR_LIPOPROTEIN"/>
    <property type="match status" value="1"/>
</dbReference>
<dbReference type="OrthoDB" id="7626589at2"/>
<dbReference type="Proteomes" id="UP000024547">
    <property type="component" value="Unassembled WGS sequence"/>
</dbReference>
<organism evidence="2 3">
    <name type="scientific">Hyphomonas atlantica</name>
    <dbReference type="NCBI Taxonomy" id="1280948"/>
    <lineage>
        <taxon>Bacteria</taxon>
        <taxon>Pseudomonadati</taxon>
        <taxon>Pseudomonadota</taxon>
        <taxon>Alphaproteobacteria</taxon>
        <taxon>Hyphomonadales</taxon>
        <taxon>Hyphomonadaceae</taxon>
        <taxon>Hyphomonas</taxon>
    </lineage>
</organism>
<dbReference type="AlphaFoldDB" id="A0A059DZH3"/>
<feature type="signal peptide" evidence="1">
    <location>
        <begin position="1"/>
        <end position="23"/>
    </location>
</feature>
<evidence type="ECO:0000313" key="3">
    <source>
        <dbReference type="Proteomes" id="UP000024547"/>
    </source>
</evidence>
<dbReference type="EMBL" id="AWFH01000034">
    <property type="protein sequence ID" value="KCZ59742.1"/>
    <property type="molecule type" value="Genomic_DNA"/>
</dbReference>
<dbReference type="Gene3D" id="3.60.15.10">
    <property type="entry name" value="Ribonuclease Z/Hydroxyacylglutathione hydrolase-like"/>
    <property type="match status" value="1"/>
</dbReference>
<feature type="chain" id="PRO_5001576823" evidence="1">
    <location>
        <begin position="24"/>
        <end position="240"/>
    </location>
</feature>